<dbReference type="EMBL" id="MFSP01000201">
    <property type="protein sequence ID" value="OGI61331.1"/>
    <property type="molecule type" value="Genomic_DNA"/>
</dbReference>
<comment type="caution">
    <text evidence="1">The sequence shown here is derived from an EMBL/GenBank/DDBJ whole genome shotgun (WGS) entry which is preliminary data.</text>
</comment>
<evidence type="ECO:0000313" key="2">
    <source>
        <dbReference type="Proteomes" id="UP000179076"/>
    </source>
</evidence>
<proteinExistence type="predicted"/>
<gene>
    <name evidence="1" type="ORF">A2W18_12320</name>
</gene>
<reference evidence="1 2" key="1">
    <citation type="journal article" date="2016" name="Nat. Commun.">
        <title>Thousands of microbial genomes shed light on interconnected biogeochemical processes in an aquifer system.</title>
        <authorList>
            <person name="Anantharaman K."/>
            <person name="Brown C.T."/>
            <person name="Hug L.A."/>
            <person name="Sharon I."/>
            <person name="Castelle C.J."/>
            <person name="Probst A.J."/>
            <person name="Thomas B.C."/>
            <person name="Singh A."/>
            <person name="Wilkins M.J."/>
            <person name="Karaoz U."/>
            <person name="Brodie E.L."/>
            <person name="Williams K.H."/>
            <person name="Hubbard S.S."/>
            <person name="Banfield J.F."/>
        </authorList>
    </citation>
    <scope>NUCLEOTIDE SEQUENCE [LARGE SCALE GENOMIC DNA]</scope>
</reference>
<dbReference type="Pfam" id="PF09957">
    <property type="entry name" value="VapB_antitoxin"/>
    <property type="match status" value="1"/>
</dbReference>
<protein>
    <submittedName>
        <fullName evidence="1">Transcription regulator of the Arc/MetJ class</fullName>
    </submittedName>
</protein>
<evidence type="ECO:0000313" key="1">
    <source>
        <dbReference type="EMBL" id="OGI61331.1"/>
    </source>
</evidence>
<organism evidence="1 2">
    <name type="scientific">Candidatus Muproteobacteria bacterium RBG_16_60_9</name>
    <dbReference type="NCBI Taxonomy" id="1817755"/>
    <lineage>
        <taxon>Bacteria</taxon>
        <taxon>Pseudomonadati</taxon>
        <taxon>Pseudomonadota</taxon>
        <taxon>Candidatus Muproteobacteria</taxon>
    </lineage>
</organism>
<dbReference type="AlphaFoldDB" id="A0A1F6UVC7"/>
<dbReference type="Proteomes" id="UP000179076">
    <property type="component" value="Unassembled WGS sequence"/>
</dbReference>
<sequence length="64" mass="7131">MRTNIVINEKLMSRVLRVTGIKTKREAVEAGLELLAKVAKQQRVRAARGKLAWSGNLGAMRRDA</sequence>
<dbReference type="InterPro" id="IPR019239">
    <property type="entry name" value="VapB_antitoxin"/>
</dbReference>
<name>A0A1F6UVC7_9PROT</name>
<accession>A0A1F6UVC7</accession>